<sequence>MGRGAASLNACGQVGLAGCAAVIRRGYRSLRRVGARAVPETSGAGFHKRAHERVFSFPAQEGWHRGTFNVSSPGGDETFFIGMNPKDEEVLVDHLTREAFYALAQQGVLVPVYRELPADLETPVSVYLKLRGDAPSFLLESVEKAEQVGRYSILGVNARRRLVAYADAVDVFDNGHSRRIPLEEGRDALHVVRDELARYQPVAPLHTVRHDIPRFYGGAVGYVAYDMVRAFERLPATARDELGTPLASFLITDTLLIFDHVRHRLLAFANAHVPPGTDLDAAYDEAVARLDALEARVRAPLPPLPAPPGRSGEDFRLHTTQAHFEAAVRRAKEYIAAGDIFQVVLSQRLSRRTLADPFSIYRALRRLNPSPYMFYLDFGGDPRLALIGSSPEMLVRLQDGVAETHPIAGTRPRGRTEEEDKALETELLGDPKERAEHVMLVDLGRNDLGRVCVPGTVRVPDFFTIERYSHVMHIVSRVVGVLRPEKDAFDLFRATFPAGTVSGAPKVRAMEIIEELEGVRRGPYAGAVGYFGFNGNMDTCITIRTILMLGDTAYVQAGAGVVADSDPTREWEETLHKGRALGVAIEMAEQGL</sequence>
<comment type="catalytic activity">
    <reaction evidence="14 15">
        <text>chorismate + L-glutamine = anthranilate + pyruvate + L-glutamate + H(+)</text>
        <dbReference type="Rhea" id="RHEA:21732"/>
        <dbReference type="ChEBI" id="CHEBI:15361"/>
        <dbReference type="ChEBI" id="CHEBI:15378"/>
        <dbReference type="ChEBI" id="CHEBI:16567"/>
        <dbReference type="ChEBI" id="CHEBI:29748"/>
        <dbReference type="ChEBI" id="CHEBI:29985"/>
        <dbReference type="ChEBI" id="CHEBI:58359"/>
        <dbReference type="EC" id="4.1.3.27"/>
    </reaction>
</comment>
<name>A0A0M9UCY7_9CHLR</name>
<comment type="subunit">
    <text evidence="4 15">Heterotetramer consisting of two non-identical subunits: a beta subunit (TrpG) and a large alpha subunit (TrpE).</text>
</comment>
<keyword evidence="19" id="KW-1185">Reference proteome</keyword>
<dbReference type="Pfam" id="PF04715">
    <property type="entry name" value="Anth_synt_I_N"/>
    <property type="match status" value="1"/>
</dbReference>
<feature type="domain" description="Anthranilate synthase component I N-terminal" evidence="17">
    <location>
        <begin position="119"/>
        <end position="265"/>
    </location>
</feature>
<dbReference type="InterPro" id="IPR005801">
    <property type="entry name" value="ADC_synthase"/>
</dbReference>
<evidence type="ECO:0000256" key="6">
    <source>
        <dbReference type="ARBA" id="ARBA00020653"/>
    </source>
</evidence>
<dbReference type="InParanoid" id="A0A0M9UCY7"/>
<evidence type="ECO:0000256" key="15">
    <source>
        <dbReference type="RuleBase" id="RU364045"/>
    </source>
</evidence>
<dbReference type="STRING" id="872965.SE16_03515"/>
<evidence type="ECO:0000256" key="14">
    <source>
        <dbReference type="ARBA" id="ARBA00047683"/>
    </source>
</evidence>
<protein>
    <recommendedName>
        <fullName evidence="6 15">Anthranilate synthase component 1</fullName>
        <ecNumber evidence="5 15">4.1.3.27</ecNumber>
    </recommendedName>
</protein>
<evidence type="ECO:0000313" key="19">
    <source>
        <dbReference type="Proteomes" id="UP000037784"/>
    </source>
</evidence>
<organism evidence="18 19">
    <name type="scientific">Ardenticatena maritima</name>
    <dbReference type="NCBI Taxonomy" id="872965"/>
    <lineage>
        <taxon>Bacteria</taxon>
        <taxon>Bacillati</taxon>
        <taxon>Chloroflexota</taxon>
        <taxon>Ardenticatenia</taxon>
        <taxon>Ardenticatenales</taxon>
        <taxon>Ardenticatenaceae</taxon>
        <taxon>Ardenticatena</taxon>
    </lineage>
</organism>
<evidence type="ECO:0000256" key="3">
    <source>
        <dbReference type="ARBA" id="ARBA00009562"/>
    </source>
</evidence>
<evidence type="ECO:0000256" key="5">
    <source>
        <dbReference type="ARBA" id="ARBA00012266"/>
    </source>
</evidence>
<dbReference type="InterPro" id="IPR006805">
    <property type="entry name" value="Anth_synth_I_N"/>
</dbReference>
<dbReference type="EC" id="4.1.3.27" evidence="5 15"/>
<proteinExistence type="inferred from homology"/>
<reference evidence="19" key="1">
    <citation type="submission" date="2015-08" db="EMBL/GenBank/DDBJ databases">
        <title>Draft Genome Sequence of a Heterotrophic Facultative Anaerobic Bacterium Ardenticatena maritima Strain 110S.</title>
        <authorList>
            <person name="Kawaichi S."/>
            <person name="Yoshida T."/>
            <person name="Sako Y."/>
            <person name="Nakamura R."/>
        </authorList>
    </citation>
    <scope>NUCLEOTIDE SEQUENCE [LARGE SCALE GENOMIC DNA]</scope>
    <source>
        <strain evidence="19">110S</strain>
    </source>
</reference>
<evidence type="ECO:0000313" key="18">
    <source>
        <dbReference type="EMBL" id="GAP63454.1"/>
    </source>
</evidence>
<dbReference type="AlphaFoldDB" id="A0A0M9UCY7"/>
<evidence type="ECO:0000256" key="10">
    <source>
        <dbReference type="ARBA" id="ARBA00022842"/>
    </source>
</evidence>
<evidence type="ECO:0000259" key="17">
    <source>
        <dbReference type="Pfam" id="PF04715"/>
    </source>
</evidence>
<keyword evidence="12 15" id="KW-0456">Lyase</keyword>
<keyword evidence="8 15" id="KW-0479">Metal-binding</keyword>
<evidence type="ECO:0000259" key="16">
    <source>
        <dbReference type="Pfam" id="PF00425"/>
    </source>
</evidence>
<dbReference type="GO" id="GO:0000162">
    <property type="term" value="P:L-tryptophan biosynthetic process"/>
    <property type="evidence" value="ECO:0007669"/>
    <property type="project" value="UniProtKB-UniPathway"/>
</dbReference>
<evidence type="ECO:0000256" key="9">
    <source>
        <dbReference type="ARBA" id="ARBA00022822"/>
    </source>
</evidence>
<dbReference type="UniPathway" id="UPA00035">
    <property type="reaction ID" value="UER00040"/>
</dbReference>
<keyword evidence="10 15" id="KW-0460">Magnesium</keyword>
<evidence type="ECO:0000256" key="12">
    <source>
        <dbReference type="ARBA" id="ARBA00023239"/>
    </source>
</evidence>
<dbReference type="PRINTS" id="PR00095">
    <property type="entry name" value="ANTSNTHASEI"/>
</dbReference>
<dbReference type="InterPro" id="IPR019999">
    <property type="entry name" value="Anth_synth_I-like"/>
</dbReference>
<keyword evidence="11 15" id="KW-0057">Aromatic amino acid biosynthesis</keyword>
<dbReference type="PANTHER" id="PTHR11236:SF48">
    <property type="entry name" value="ISOCHORISMATE SYNTHASE MENF"/>
    <property type="match status" value="1"/>
</dbReference>
<evidence type="ECO:0000256" key="11">
    <source>
        <dbReference type="ARBA" id="ARBA00023141"/>
    </source>
</evidence>
<comment type="pathway">
    <text evidence="2 15">Amino-acid biosynthesis; L-tryptophan biosynthesis; L-tryptophan from chorismate: step 1/5.</text>
</comment>
<evidence type="ECO:0000256" key="7">
    <source>
        <dbReference type="ARBA" id="ARBA00022605"/>
    </source>
</evidence>
<evidence type="ECO:0000256" key="1">
    <source>
        <dbReference type="ARBA" id="ARBA00001946"/>
    </source>
</evidence>
<keyword evidence="7 15" id="KW-0028">Amino-acid biosynthesis</keyword>
<dbReference type="NCBIfam" id="TIGR00564">
    <property type="entry name" value="trpE_most"/>
    <property type="match status" value="1"/>
</dbReference>
<accession>A0A0M9UCY7</accession>
<feature type="domain" description="Chorismate-utilising enzyme C-terminal" evidence="16">
    <location>
        <begin position="321"/>
        <end position="577"/>
    </location>
</feature>
<evidence type="ECO:0000256" key="13">
    <source>
        <dbReference type="ARBA" id="ARBA00025634"/>
    </source>
</evidence>
<dbReference type="InterPro" id="IPR015890">
    <property type="entry name" value="Chorismate_C"/>
</dbReference>
<comment type="similarity">
    <text evidence="3 15">Belongs to the anthranilate synthase component I family.</text>
</comment>
<evidence type="ECO:0000256" key="4">
    <source>
        <dbReference type="ARBA" id="ARBA00011575"/>
    </source>
</evidence>
<comment type="function">
    <text evidence="13 15">Part of a heterotetrameric complex that catalyzes the two-step biosynthesis of anthranilate, an intermediate in the biosynthesis of L-tryptophan. In the first step, the glutamine-binding beta subunit (TrpG) of anthranilate synthase (AS) provides the glutamine amidotransferase activity which generates ammonia as a substrate that, along with chorismate, is used in the second step, catalyzed by the large alpha subunit of AS (TrpE) to produce anthranilate. In the absence of TrpG, TrpE can synthesize anthranilate directly from chorismate and high concentrations of ammonia.</text>
</comment>
<evidence type="ECO:0000256" key="8">
    <source>
        <dbReference type="ARBA" id="ARBA00022723"/>
    </source>
</evidence>
<keyword evidence="9 15" id="KW-0822">Tryptophan biosynthesis</keyword>
<dbReference type="InterPro" id="IPR005256">
    <property type="entry name" value="Anth_synth_I_PabB"/>
</dbReference>
<dbReference type="PANTHER" id="PTHR11236">
    <property type="entry name" value="AMINOBENZOATE/ANTHRANILATE SYNTHASE"/>
    <property type="match status" value="1"/>
</dbReference>
<dbReference type="EMBL" id="BBZA01000147">
    <property type="protein sequence ID" value="GAP63454.1"/>
    <property type="molecule type" value="Genomic_DNA"/>
</dbReference>
<dbReference type="GO" id="GO:0046872">
    <property type="term" value="F:metal ion binding"/>
    <property type="evidence" value="ECO:0007669"/>
    <property type="project" value="UniProtKB-KW"/>
</dbReference>
<comment type="caution">
    <text evidence="18">The sequence shown here is derived from an EMBL/GenBank/DDBJ whole genome shotgun (WGS) entry which is preliminary data.</text>
</comment>
<dbReference type="Pfam" id="PF00425">
    <property type="entry name" value="Chorismate_bind"/>
    <property type="match status" value="1"/>
</dbReference>
<dbReference type="Gene3D" id="3.60.120.10">
    <property type="entry name" value="Anthranilate synthase"/>
    <property type="match status" value="1"/>
</dbReference>
<dbReference type="SUPFAM" id="SSF56322">
    <property type="entry name" value="ADC synthase"/>
    <property type="match status" value="1"/>
</dbReference>
<dbReference type="Proteomes" id="UP000037784">
    <property type="component" value="Unassembled WGS sequence"/>
</dbReference>
<dbReference type="GO" id="GO:0004049">
    <property type="term" value="F:anthranilate synthase activity"/>
    <property type="evidence" value="ECO:0007669"/>
    <property type="project" value="UniProtKB-EC"/>
</dbReference>
<dbReference type="PROSITE" id="PS51257">
    <property type="entry name" value="PROKAR_LIPOPROTEIN"/>
    <property type="match status" value="1"/>
</dbReference>
<gene>
    <name evidence="15 18" type="primary">trpE</name>
    <name evidence="18" type="ORF">ARMA_1877</name>
</gene>
<dbReference type="FunCoup" id="A0A0M9UCY7">
    <property type="interactions" value="93"/>
</dbReference>
<comment type="cofactor">
    <cofactor evidence="1 15">
        <name>Mg(2+)</name>
        <dbReference type="ChEBI" id="CHEBI:18420"/>
    </cofactor>
</comment>
<evidence type="ECO:0000256" key="2">
    <source>
        <dbReference type="ARBA" id="ARBA00004873"/>
    </source>
</evidence>